<protein>
    <submittedName>
        <fullName evidence="7">Aggregation factor core protein MAFp3, isoform C</fullName>
    </submittedName>
</protein>
<evidence type="ECO:0000256" key="2">
    <source>
        <dbReference type="ARBA" id="ARBA00022737"/>
    </source>
</evidence>
<dbReference type="SMART" id="SM00237">
    <property type="entry name" value="Calx_beta"/>
    <property type="match status" value="4"/>
</dbReference>
<feature type="domain" description="Calx-beta" evidence="6">
    <location>
        <begin position="382"/>
        <end position="483"/>
    </location>
</feature>
<evidence type="ECO:0000256" key="3">
    <source>
        <dbReference type="ARBA" id="ARBA00022837"/>
    </source>
</evidence>
<comment type="caution">
    <text evidence="7">The sequence shown here is derived from an EMBL/GenBank/DDBJ whole genome shotgun (WGS) entry which is preliminary data.</text>
</comment>
<keyword evidence="4" id="KW-0406">Ion transport</keyword>
<dbReference type="InterPro" id="IPR051171">
    <property type="entry name" value="CaCA"/>
</dbReference>
<proteinExistence type="predicted"/>
<feature type="domain" description="Calx-beta" evidence="6">
    <location>
        <begin position="32"/>
        <end position="131"/>
    </location>
</feature>
<sequence length="508" mass="53336">MKGIVGRLPVKSKGRVFTSMLLALALSVASFGGVAYGDDTVPAEFSLDSNYYYIYEADGTLYVTVGLANGGESALSVDYTVNDGVAYGGSDYGVVSGTLTFESGQTTQTIEVPIYDDYEVEGDEDFSIQLSNPSAGAVLGANAVGYVTIGDDDYWIPDPPGELQLEPEFTSVNEGEGYVTLGVSRTNGAGGTVTVDYSTSSGSADENVDYCGTSGTLVFYEGETWQSIYIPIYEDAEYEGEENFTVSLYNASGGASLGFVTSSNVTITDNDEGPWNPGQFDFEGDSYSVIEGDGSQTAYLTVVRNNGTDGEVTVNYSTSNGSALSGSDYEAVSGTLTFAPGESYQTIAIPIYDDLLSESEESFTIALSDPTNGAALGSITTAAVTIEDNDITPPSQIQFAAASYPFIEELGWATLKVTRTGNITEAASVKFATVNGTAAAGSDYVAAAGTLNFAAGETSKTVKIKLVDDHAVEYREAFTVNLLNPTGNAVLGPKAVTEVVIYDKDHIK</sequence>
<evidence type="ECO:0000313" key="8">
    <source>
        <dbReference type="Proteomes" id="UP000812277"/>
    </source>
</evidence>
<dbReference type="RefSeq" id="WP_219874207.1">
    <property type="nucleotide sequence ID" value="NZ_JAHZIJ010000018.1"/>
</dbReference>
<dbReference type="InterPro" id="IPR038081">
    <property type="entry name" value="CalX-like_sf"/>
</dbReference>
<dbReference type="Gene3D" id="2.60.40.2030">
    <property type="match status" value="4"/>
</dbReference>
<dbReference type="PANTHER" id="PTHR11878:SF65">
    <property type="entry name" value="NA_CA-EXCHANGE PROTEIN, ISOFORM G"/>
    <property type="match status" value="1"/>
</dbReference>
<evidence type="ECO:0000256" key="4">
    <source>
        <dbReference type="ARBA" id="ARBA00023065"/>
    </source>
</evidence>
<feature type="signal peptide" evidence="5">
    <location>
        <begin position="1"/>
        <end position="35"/>
    </location>
</feature>
<dbReference type="Proteomes" id="UP000812277">
    <property type="component" value="Unassembled WGS sequence"/>
</dbReference>
<keyword evidence="4" id="KW-0813">Transport</keyword>
<gene>
    <name evidence="7" type="ORF">K0T92_19760</name>
</gene>
<feature type="domain" description="Calx-beta" evidence="6">
    <location>
        <begin position="145"/>
        <end position="249"/>
    </location>
</feature>
<accession>A0ABS7DAI8</accession>
<dbReference type="PANTHER" id="PTHR11878">
    <property type="entry name" value="SODIUM/CALCIUM EXCHANGER"/>
    <property type="match status" value="1"/>
</dbReference>
<dbReference type="EMBL" id="JAHZIJ010000018">
    <property type="protein sequence ID" value="MBW7476958.1"/>
    <property type="molecule type" value="Genomic_DNA"/>
</dbReference>
<dbReference type="SUPFAM" id="SSF141072">
    <property type="entry name" value="CalX-like"/>
    <property type="match status" value="4"/>
</dbReference>
<organism evidence="7 8">
    <name type="scientific">Paenibacillus oenotherae</name>
    <dbReference type="NCBI Taxonomy" id="1435645"/>
    <lineage>
        <taxon>Bacteria</taxon>
        <taxon>Bacillati</taxon>
        <taxon>Bacillota</taxon>
        <taxon>Bacilli</taxon>
        <taxon>Bacillales</taxon>
        <taxon>Paenibacillaceae</taxon>
        <taxon>Paenibacillus</taxon>
    </lineage>
</organism>
<evidence type="ECO:0000259" key="6">
    <source>
        <dbReference type="SMART" id="SM00237"/>
    </source>
</evidence>
<feature type="chain" id="PRO_5045206816" evidence="5">
    <location>
        <begin position="36"/>
        <end position="508"/>
    </location>
</feature>
<name>A0ABS7DAI8_9BACL</name>
<keyword evidence="1 5" id="KW-0732">Signal</keyword>
<dbReference type="Pfam" id="PF03160">
    <property type="entry name" value="Calx-beta"/>
    <property type="match status" value="4"/>
</dbReference>
<reference evidence="7 8" key="1">
    <citation type="submission" date="2021-07" db="EMBL/GenBank/DDBJ databases">
        <title>Paenibacillus radiodurans sp. nov., isolated from the southeastern edge of Tengger Desert.</title>
        <authorList>
            <person name="Zhang G."/>
        </authorList>
    </citation>
    <scope>NUCLEOTIDE SEQUENCE [LARGE SCALE GENOMIC DNA]</scope>
    <source>
        <strain evidence="7 8">DT7-4</strain>
    </source>
</reference>
<evidence type="ECO:0000256" key="1">
    <source>
        <dbReference type="ARBA" id="ARBA00022729"/>
    </source>
</evidence>
<evidence type="ECO:0000313" key="7">
    <source>
        <dbReference type="EMBL" id="MBW7476958.1"/>
    </source>
</evidence>
<keyword evidence="8" id="KW-1185">Reference proteome</keyword>
<dbReference type="InterPro" id="IPR003644">
    <property type="entry name" value="Calx_beta"/>
</dbReference>
<evidence type="ECO:0000256" key="5">
    <source>
        <dbReference type="SAM" id="SignalP"/>
    </source>
</evidence>
<feature type="domain" description="Calx-beta" evidence="6">
    <location>
        <begin position="263"/>
        <end position="368"/>
    </location>
</feature>
<keyword evidence="3" id="KW-0106">Calcium</keyword>
<keyword evidence="2" id="KW-0677">Repeat</keyword>